<dbReference type="Proteomes" id="UP000183561">
    <property type="component" value="Unassembled WGS sequence"/>
</dbReference>
<dbReference type="PANTHER" id="PTHR48098">
    <property type="entry name" value="ENTEROCHELIN ESTERASE-RELATED"/>
    <property type="match status" value="1"/>
</dbReference>
<dbReference type="RefSeq" id="WP_174705444.1">
    <property type="nucleotide sequence ID" value="NZ_CP070609.1"/>
</dbReference>
<dbReference type="GO" id="GO:0016747">
    <property type="term" value="F:acyltransferase activity, transferring groups other than amino-acyl groups"/>
    <property type="evidence" value="ECO:0007669"/>
    <property type="project" value="TreeGrafter"/>
</dbReference>
<dbReference type="InterPro" id="IPR029058">
    <property type="entry name" value="AB_hydrolase_fold"/>
</dbReference>
<evidence type="ECO:0000313" key="2">
    <source>
        <dbReference type="Proteomes" id="UP000183561"/>
    </source>
</evidence>
<gene>
    <name evidence="1" type="ORF">SAMN04490239_3388</name>
</gene>
<keyword evidence="2" id="KW-1185">Reference proteome</keyword>
<proteinExistence type="predicted"/>
<evidence type="ECO:0000313" key="1">
    <source>
        <dbReference type="EMBL" id="SEC24224.1"/>
    </source>
</evidence>
<sequence length="360" mass="38599">MRVGVARDRGRFREGKRSSASVRRTGAVVLAVGTLMASSVGTIASAEPRATVESITADEAPDGSRLVEVAPVGESQMNFTVHSTAMDKDVTVRVIRAASEKRPTVYMLGGVEGNSEQFGWEQKADVEKFFSDKDVNVVIPFGGQSSYYADWQRDDPELGRNKWQTFLTKELPPIVDSALDTTGKNAIAGLSMSATSVLNLAISKPGLYRSVGAYSGCAMTSDPVARRFVEITVADFGGNPENMWGAPNDPLWAANDPYVNAEKLRGTTLYISNGSGLPGPYDTLDARTVGGDRRALATQVVVGGVIEAVTNDCTMRLAEKLRALDIPATVDLRPVGTHSWGYWRDDLSASWPMMAAAIGA</sequence>
<dbReference type="GO" id="GO:0016787">
    <property type="term" value="F:hydrolase activity"/>
    <property type="evidence" value="ECO:0007669"/>
    <property type="project" value="UniProtKB-KW"/>
</dbReference>
<dbReference type="PANTHER" id="PTHR48098:SF1">
    <property type="entry name" value="DIACYLGLYCEROL ACYLTRANSFERASE_MYCOLYLTRANSFERASE AG85A"/>
    <property type="match status" value="1"/>
</dbReference>
<name>A0A1H4QXM4_9NOCA</name>
<dbReference type="AlphaFoldDB" id="A0A1H4QXM4"/>
<dbReference type="InterPro" id="IPR050583">
    <property type="entry name" value="Mycobacterial_A85_antigen"/>
</dbReference>
<dbReference type="Pfam" id="PF00756">
    <property type="entry name" value="Esterase"/>
    <property type="match status" value="1"/>
</dbReference>
<dbReference type="EMBL" id="FNSV01000005">
    <property type="protein sequence ID" value="SEC24224.1"/>
    <property type="molecule type" value="Genomic_DNA"/>
</dbReference>
<dbReference type="InterPro" id="IPR000801">
    <property type="entry name" value="Esterase-like"/>
</dbReference>
<accession>A0A1H4QXM4</accession>
<dbReference type="Gene3D" id="3.40.50.1820">
    <property type="entry name" value="alpha/beta hydrolase"/>
    <property type="match status" value="1"/>
</dbReference>
<reference evidence="2" key="1">
    <citation type="submission" date="2016-10" db="EMBL/GenBank/DDBJ databases">
        <authorList>
            <person name="Varghese N."/>
            <person name="Submissions S."/>
        </authorList>
    </citation>
    <scope>NUCLEOTIDE SEQUENCE [LARGE SCALE GENOMIC DNA]</scope>
    <source>
        <strain evidence="2">DSM 44498</strain>
    </source>
</reference>
<keyword evidence="1" id="KW-0378">Hydrolase</keyword>
<dbReference type="SUPFAM" id="SSF53474">
    <property type="entry name" value="alpha/beta-Hydrolases"/>
    <property type="match status" value="1"/>
</dbReference>
<organism evidence="1 2">
    <name type="scientific">Rhodococcus koreensis</name>
    <dbReference type="NCBI Taxonomy" id="99653"/>
    <lineage>
        <taxon>Bacteria</taxon>
        <taxon>Bacillati</taxon>
        <taxon>Actinomycetota</taxon>
        <taxon>Actinomycetes</taxon>
        <taxon>Mycobacteriales</taxon>
        <taxon>Nocardiaceae</taxon>
        <taxon>Rhodococcus</taxon>
    </lineage>
</organism>
<protein>
    <submittedName>
        <fullName evidence="1">S-formylglutathione hydrolase FrmB</fullName>
    </submittedName>
</protein>